<proteinExistence type="predicted"/>
<dbReference type="RefSeq" id="WP_106526151.1">
    <property type="nucleotide sequence ID" value="NZ_PYAW01000001.1"/>
</dbReference>
<keyword evidence="2" id="KW-1185">Reference proteome</keyword>
<evidence type="ECO:0000313" key="1">
    <source>
        <dbReference type="EMBL" id="PSL48877.1"/>
    </source>
</evidence>
<dbReference type="PIRSF" id="PIRSF033563">
    <property type="entry name" value="UCP033563"/>
    <property type="match status" value="1"/>
</dbReference>
<organism evidence="1 2">
    <name type="scientific">Chitinophaga niastensis</name>
    <dbReference type="NCBI Taxonomy" id="536980"/>
    <lineage>
        <taxon>Bacteria</taxon>
        <taxon>Pseudomonadati</taxon>
        <taxon>Bacteroidota</taxon>
        <taxon>Chitinophagia</taxon>
        <taxon>Chitinophagales</taxon>
        <taxon>Chitinophagaceae</taxon>
        <taxon>Chitinophaga</taxon>
    </lineage>
</organism>
<dbReference type="AlphaFoldDB" id="A0A2P8HRN9"/>
<dbReference type="Pfam" id="PF06245">
    <property type="entry name" value="DUF1015"/>
    <property type="match status" value="1"/>
</dbReference>
<evidence type="ECO:0000313" key="2">
    <source>
        <dbReference type="Proteomes" id="UP000240971"/>
    </source>
</evidence>
<comment type="caution">
    <text evidence="1">The sequence shown here is derived from an EMBL/GenBank/DDBJ whole genome shotgun (WGS) entry which is preliminary data.</text>
</comment>
<protein>
    <submittedName>
        <fullName evidence="1">Uncharacterized protein (DUF1015 family)</fullName>
    </submittedName>
</protein>
<accession>A0A2P8HRN9</accession>
<dbReference type="EMBL" id="PYAW01000001">
    <property type="protein sequence ID" value="PSL48877.1"/>
    <property type="molecule type" value="Genomic_DNA"/>
</dbReference>
<dbReference type="PANTHER" id="PTHR36454">
    <property type="entry name" value="LMO2823 PROTEIN"/>
    <property type="match status" value="1"/>
</dbReference>
<name>A0A2P8HRN9_CHINA</name>
<dbReference type="InterPro" id="IPR008323">
    <property type="entry name" value="UCP033563"/>
</dbReference>
<dbReference type="PANTHER" id="PTHR36454:SF1">
    <property type="entry name" value="DUF1015 DOMAIN-CONTAINING PROTEIN"/>
    <property type="match status" value="1"/>
</dbReference>
<gene>
    <name evidence="1" type="ORF">CLV51_101205</name>
</gene>
<dbReference type="Proteomes" id="UP000240971">
    <property type="component" value="Unassembled WGS sequence"/>
</dbReference>
<dbReference type="OrthoDB" id="9781616at2"/>
<sequence length="414" mass="46379">MAIIRPFNGLRPKEELAAKVAARPYDVLSSEEAKAAASGNPYSYYRVSKSEIDLPEGIDTHSQQVYDKAAENLHRLVQEGTLFPDVQPSYYIYKLVMNGRAQTGLVCVSSVADYNNGIIKKHEFTRPDKELDRINHIKTTKAQTGNVFLAYNDVPEVNALIDHWQEHNKPVYDFTAEDGIQHTIWVVNTPSAVQDITSLFAEKVPCTYIADGHHRAASASLVQKEFQAAGKITSVENPVNYFLTTIFPASQLAILDYNRVVKDLNGLSKAALLSRLDYDFTVEETGHQPQQPSMLHEFSMYLDGKWYRLVAKEGTYTTDPIGILDVTILSNNILDKLLGIKDQRTDKRIDFVGGIRGLGELVKRVDSGEMQVAFALYPVTIQQLFDIADSGNVMPPKSTWFEPKLRDGLITHII</sequence>
<reference evidence="1 2" key="1">
    <citation type="submission" date="2018-03" db="EMBL/GenBank/DDBJ databases">
        <title>Genomic Encyclopedia of Archaeal and Bacterial Type Strains, Phase II (KMG-II): from individual species to whole genera.</title>
        <authorList>
            <person name="Goeker M."/>
        </authorList>
    </citation>
    <scope>NUCLEOTIDE SEQUENCE [LARGE SCALE GENOMIC DNA]</scope>
    <source>
        <strain evidence="1 2">DSM 24859</strain>
    </source>
</reference>